<dbReference type="RefSeq" id="WP_263372468.1">
    <property type="nucleotide sequence ID" value="NZ_JAGSYD010000005.1"/>
</dbReference>
<feature type="transmembrane region" description="Helical" evidence="1">
    <location>
        <begin position="155"/>
        <end position="172"/>
    </location>
</feature>
<keyword evidence="1" id="KW-0812">Transmembrane</keyword>
<comment type="caution">
    <text evidence="2">The sequence shown here is derived from an EMBL/GenBank/DDBJ whole genome shotgun (WGS) entry which is preliminary data.</text>
</comment>
<keyword evidence="1" id="KW-1133">Transmembrane helix</keyword>
<keyword evidence="1" id="KW-0472">Membrane</keyword>
<feature type="transmembrane region" description="Helical" evidence="1">
    <location>
        <begin position="126"/>
        <end position="149"/>
    </location>
</feature>
<feature type="transmembrane region" description="Helical" evidence="1">
    <location>
        <begin position="316"/>
        <end position="335"/>
    </location>
</feature>
<reference evidence="3" key="1">
    <citation type="journal article" date="2019" name="Int. J. Syst. Evol. Microbiol.">
        <title>The Global Catalogue of Microorganisms (GCM) 10K type strain sequencing project: providing services to taxonomists for standard genome sequencing and annotation.</title>
        <authorList>
            <consortium name="The Broad Institute Genomics Platform"/>
            <consortium name="The Broad Institute Genome Sequencing Center for Infectious Disease"/>
            <person name="Wu L."/>
            <person name="Ma J."/>
        </authorList>
    </citation>
    <scope>NUCLEOTIDE SEQUENCE [LARGE SCALE GENOMIC DNA]</scope>
    <source>
        <strain evidence="3">CGMCC 1.16026</strain>
    </source>
</reference>
<feature type="transmembrane region" description="Helical" evidence="1">
    <location>
        <begin position="289"/>
        <end position="309"/>
    </location>
</feature>
<dbReference type="EMBL" id="JBHSWI010000001">
    <property type="protein sequence ID" value="MFC6644537.1"/>
    <property type="molecule type" value="Genomic_DNA"/>
</dbReference>
<evidence type="ECO:0000313" key="3">
    <source>
        <dbReference type="Proteomes" id="UP001596391"/>
    </source>
</evidence>
<proteinExistence type="predicted"/>
<feature type="transmembrane region" description="Helical" evidence="1">
    <location>
        <begin position="259"/>
        <end position="283"/>
    </location>
</feature>
<organism evidence="2 3">
    <name type="scientific">Granulicella cerasi</name>
    <dbReference type="NCBI Taxonomy" id="741063"/>
    <lineage>
        <taxon>Bacteria</taxon>
        <taxon>Pseudomonadati</taxon>
        <taxon>Acidobacteriota</taxon>
        <taxon>Terriglobia</taxon>
        <taxon>Terriglobales</taxon>
        <taxon>Acidobacteriaceae</taxon>
        <taxon>Granulicella</taxon>
    </lineage>
</organism>
<feature type="transmembrane region" description="Helical" evidence="1">
    <location>
        <begin position="12"/>
        <end position="37"/>
    </location>
</feature>
<accession>A0ABW1Z5D2</accession>
<keyword evidence="3" id="KW-1185">Reference proteome</keyword>
<dbReference type="Proteomes" id="UP001596391">
    <property type="component" value="Unassembled WGS sequence"/>
</dbReference>
<sequence length="489" mass="54276">MTSARSSLESFVGRIVLILCIGIALFAAIIPIASTFFRVELSYNEGWNIYNAVTLANHGVLYPLREGWTTVNYPMGWYVLLDALHTVTHDYWFTGRVVTLLSFFAVCILVAAILRRLGVPLRPAWIAALFCFGTFCATSTDIFVHTQYINANDPQIFSIMLFCLGTWIYFVACDRALDPRLLALAALVFVAGASVKQNTVALAITVWLDLLYRSRAKTLFFTVCLAIFAAISLALHIHFGGPGFIHAILLPRVFPHGKVWFTFHLAFGTLLIPLAIAAVTAVLELLKPTASRFVVIYFALSVTIGLIFARAQGVSVNCFFEAVIAMTMLIGLLLARLESSGAYALGHTITLAVFALLFIPICRGDILDPIGRLHDLQHSQHEFDEEMIVMRPAPGAALCESLLRCYAAQKSYLYDPFNATRLIYINAIPVAPLNEAITMKRFSIIELQAPAEEAISIHSERFPPSSLLAIQQHYRLVMHRTDANIYVPR</sequence>
<evidence type="ECO:0000256" key="1">
    <source>
        <dbReference type="SAM" id="Phobius"/>
    </source>
</evidence>
<feature type="transmembrane region" description="Helical" evidence="1">
    <location>
        <begin position="219"/>
        <end position="239"/>
    </location>
</feature>
<feature type="transmembrane region" description="Helical" evidence="1">
    <location>
        <begin position="91"/>
        <end position="114"/>
    </location>
</feature>
<evidence type="ECO:0008006" key="4">
    <source>
        <dbReference type="Google" id="ProtNLM"/>
    </source>
</evidence>
<evidence type="ECO:0000313" key="2">
    <source>
        <dbReference type="EMBL" id="MFC6644537.1"/>
    </source>
</evidence>
<name>A0ABW1Z5D2_9BACT</name>
<feature type="transmembrane region" description="Helical" evidence="1">
    <location>
        <begin position="341"/>
        <end position="362"/>
    </location>
</feature>
<feature type="transmembrane region" description="Helical" evidence="1">
    <location>
        <begin position="184"/>
        <end position="207"/>
    </location>
</feature>
<protein>
    <recommendedName>
        <fullName evidence="4">Glycosyltransferase RgtA/B/C/D-like domain-containing protein</fullName>
    </recommendedName>
</protein>
<gene>
    <name evidence="2" type="ORF">ACFQBQ_02815</name>
</gene>